<keyword evidence="2" id="KW-1133">Transmembrane helix</keyword>
<dbReference type="InterPro" id="IPR037185">
    <property type="entry name" value="EmrE-like"/>
</dbReference>
<evidence type="ECO:0000313" key="5">
    <source>
        <dbReference type="Proteomes" id="UP000181899"/>
    </source>
</evidence>
<feature type="transmembrane region" description="Helical" evidence="2">
    <location>
        <begin position="160"/>
        <end position="181"/>
    </location>
</feature>
<name>A0A1I5A5G6_9CLOT</name>
<dbReference type="OrthoDB" id="5604143at2"/>
<evidence type="ECO:0000259" key="3">
    <source>
        <dbReference type="Pfam" id="PF00892"/>
    </source>
</evidence>
<dbReference type="SUPFAM" id="SSF103481">
    <property type="entry name" value="Multidrug resistance efflux transporter EmrE"/>
    <property type="match status" value="2"/>
</dbReference>
<feature type="transmembrane region" description="Helical" evidence="2">
    <location>
        <begin position="285"/>
        <end position="302"/>
    </location>
</feature>
<dbReference type="AlphaFoldDB" id="A0A1I5A5G6"/>
<evidence type="ECO:0000256" key="1">
    <source>
        <dbReference type="ARBA" id="ARBA00007362"/>
    </source>
</evidence>
<evidence type="ECO:0000256" key="2">
    <source>
        <dbReference type="SAM" id="Phobius"/>
    </source>
</evidence>
<protein>
    <submittedName>
        <fullName evidence="4">Uncharacterized membrane protein</fullName>
    </submittedName>
</protein>
<sequence>MFDGLLAGLLWGLDTVILGIALARTPFVSTEAAVFLAPFVSTFIHDFFSSLWMLLYTGVRGEFSNVLRALRSKSGKFIVLAALIGGPVGMTGYVLSIKYIGAAYTAIISSLFPAVGALFSYIFLKEKMKPYQLIGLFVSIGGVIALGYTPGGSDTSNLVLGFLFAILCVVGWAAEAVIIAYGLKDPQISDSQALQIRQLTSALFYAVIILPVLGGWLLSTEVLASSTMPVILLSAFFGTASYLFYYKAIGKIGASKAMALNITYCAWAVVFGVIILQQTVSLRDIVLGLVIIAGSLIAAADLKELIPEKAAS</sequence>
<dbReference type="Proteomes" id="UP000181899">
    <property type="component" value="Unassembled WGS sequence"/>
</dbReference>
<dbReference type="InterPro" id="IPR000620">
    <property type="entry name" value="EamA_dom"/>
</dbReference>
<proteinExistence type="inferred from homology"/>
<comment type="similarity">
    <text evidence="1">Belongs to the EamA transporter family.</text>
</comment>
<dbReference type="RefSeq" id="WP_074911420.1">
    <property type="nucleotide sequence ID" value="NZ_FOVK01000002.1"/>
</dbReference>
<dbReference type="PANTHER" id="PTHR22911:SF137">
    <property type="entry name" value="SOLUTE CARRIER FAMILY 35 MEMBER G2-RELATED"/>
    <property type="match status" value="1"/>
</dbReference>
<organism evidence="4 5">
    <name type="scientific">Proteiniclasticum ruminis</name>
    <dbReference type="NCBI Taxonomy" id="398199"/>
    <lineage>
        <taxon>Bacteria</taxon>
        <taxon>Bacillati</taxon>
        <taxon>Bacillota</taxon>
        <taxon>Clostridia</taxon>
        <taxon>Eubacteriales</taxon>
        <taxon>Clostridiaceae</taxon>
        <taxon>Proteiniclasticum</taxon>
    </lineage>
</organism>
<feature type="transmembrane region" description="Helical" evidence="2">
    <location>
        <begin position="131"/>
        <end position="148"/>
    </location>
</feature>
<dbReference type="PANTHER" id="PTHR22911">
    <property type="entry name" value="ACYL-MALONYL CONDENSING ENZYME-RELATED"/>
    <property type="match status" value="1"/>
</dbReference>
<keyword evidence="2" id="KW-0812">Transmembrane</keyword>
<gene>
    <name evidence="4" type="ORF">SAMN04488695_102326</name>
</gene>
<accession>A0A1I5A5G6</accession>
<dbReference type="Gene3D" id="1.10.3730.20">
    <property type="match status" value="1"/>
</dbReference>
<feature type="transmembrane region" description="Helical" evidence="2">
    <location>
        <begin position="202"/>
        <end position="220"/>
    </location>
</feature>
<feature type="transmembrane region" description="Helical" evidence="2">
    <location>
        <begin position="102"/>
        <end position="124"/>
    </location>
</feature>
<dbReference type="GO" id="GO:0016020">
    <property type="term" value="C:membrane"/>
    <property type="evidence" value="ECO:0007669"/>
    <property type="project" value="InterPro"/>
</dbReference>
<dbReference type="EMBL" id="FOVK01000002">
    <property type="protein sequence ID" value="SFN57560.1"/>
    <property type="molecule type" value="Genomic_DNA"/>
</dbReference>
<keyword evidence="2" id="KW-0472">Membrane</keyword>
<dbReference type="Pfam" id="PF00892">
    <property type="entry name" value="EamA"/>
    <property type="match status" value="2"/>
</dbReference>
<feature type="transmembrane region" description="Helical" evidence="2">
    <location>
        <begin position="258"/>
        <end position="279"/>
    </location>
</feature>
<feature type="domain" description="EamA" evidence="3">
    <location>
        <begin position="160"/>
        <end position="297"/>
    </location>
</feature>
<feature type="domain" description="EamA" evidence="3">
    <location>
        <begin position="16"/>
        <end position="146"/>
    </location>
</feature>
<feature type="transmembrane region" description="Helical" evidence="2">
    <location>
        <begin position="77"/>
        <end position="96"/>
    </location>
</feature>
<dbReference type="STRING" id="398199.SAMN05421804_10287"/>
<feature type="transmembrane region" description="Helical" evidence="2">
    <location>
        <begin position="226"/>
        <end position="246"/>
    </location>
</feature>
<keyword evidence="5" id="KW-1185">Reference proteome</keyword>
<reference evidence="4 5" key="1">
    <citation type="submission" date="2016-10" db="EMBL/GenBank/DDBJ databases">
        <authorList>
            <person name="de Groot N.N."/>
        </authorList>
    </citation>
    <scope>NUCLEOTIDE SEQUENCE [LARGE SCALE GENOMIC DNA]</scope>
    <source>
        <strain evidence="4 5">ML2</strain>
    </source>
</reference>
<feature type="transmembrane region" description="Helical" evidence="2">
    <location>
        <begin position="33"/>
        <end position="56"/>
    </location>
</feature>
<evidence type="ECO:0000313" key="4">
    <source>
        <dbReference type="EMBL" id="SFN57560.1"/>
    </source>
</evidence>